<dbReference type="PANTHER" id="PTHR21660">
    <property type="entry name" value="THIOESTERASE SUPERFAMILY MEMBER-RELATED"/>
    <property type="match status" value="1"/>
</dbReference>
<evidence type="ECO:0000313" key="4">
    <source>
        <dbReference type="EMBL" id="SVB38188.1"/>
    </source>
</evidence>
<dbReference type="CDD" id="cd03443">
    <property type="entry name" value="PaaI_thioesterase"/>
    <property type="match status" value="1"/>
</dbReference>
<accession>A0A382DIH4</accession>
<name>A0A382DIH4_9ZZZZ</name>
<proteinExistence type="inferred from homology"/>
<comment type="similarity">
    <text evidence="1">Belongs to the thioesterase PaaI family.</text>
</comment>
<dbReference type="Pfam" id="PF03061">
    <property type="entry name" value="4HBT"/>
    <property type="match status" value="1"/>
</dbReference>
<dbReference type="AlphaFoldDB" id="A0A382DIH4"/>
<dbReference type="SUPFAM" id="SSF54637">
    <property type="entry name" value="Thioesterase/thiol ester dehydrase-isomerase"/>
    <property type="match status" value="1"/>
</dbReference>
<dbReference type="Gene3D" id="3.10.129.10">
    <property type="entry name" value="Hotdog Thioesterase"/>
    <property type="match status" value="1"/>
</dbReference>
<evidence type="ECO:0000256" key="2">
    <source>
        <dbReference type="ARBA" id="ARBA00022801"/>
    </source>
</evidence>
<evidence type="ECO:0000259" key="3">
    <source>
        <dbReference type="Pfam" id="PF03061"/>
    </source>
</evidence>
<dbReference type="EMBL" id="UINC01039548">
    <property type="protein sequence ID" value="SVB38188.1"/>
    <property type="molecule type" value="Genomic_DNA"/>
</dbReference>
<feature type="domain" description="Thioesterase" evidence="3">
    <location>
        <begin position="52"/>
        <end position="126"/>
    </location>
</feature>
<sequence>MSKATPPPIEGYTIYDPIDPFENDAGPFYWRLLNDGSHHFVLRTEERHANAHGLIHGGLMMTMADLTMAVTAKGDPDDVYVTVSFNSEFVDSGHTGDLVEARGELVRRTGSMAFVRGNIHVGERTLFVCSGVMKRVRKHAALEKD</sequence>
<reference evidence="4" key="1">
    <citation type="submission" date="2018-05" db="EMBL/GenBank/DDBJ databases">
        <authorList>
            <person name="Lanie J.A."/>
            <person name="Ng W.-L."/>
            <person name="Kazmierczak K.M."/>
            <person name="Andrzejewski T.M."/>
            <person name="Davidsen T.M."/>
            <person name="Wayne K.J."/>
            <person name="Tettelin H."/>
            <person name="Glass J.I."/>
            <person name="Rusch D."/>
            <person name="Podicherti R."/>
            <person name="Tsui H.-C.T."/>
            <person name="Winkler M.E."/>
        </authorList>
    </citation>
    <scope>NUCLEOTIDE SEQUENCE</scope>
</reference>
<dbReference type="InterPro" id="IPR006683">
    <property type="entry name" value="Thioestr_dom"/>
</dbReference>
<dbReference type="GO" id="GO:0047617">
    <property type="term" value="F:fatty acyl-CoA hydrolase activity"/>
    <property type="evidence" value="ECO:0007669"/>
    <property type="project" value="InterPro"/>
</dbReference>
<dbReference type="InterPro" id="IPR039298">
    <property type="entry name" value="ACOT13"/>
</dbReference>
<organism evidence="4">
    <name type="scientific">marine metagenome</name>
    <dbReference type="NCBI Taxonomy" id="408172"/>
    <lineage>
        <taxon>unclassified sequences</taxon>
        <taxon>metagenomes</taxon>
        <taxon>ecological metagenomes</taxon>
    </lineage>
</organism>
<keyword evidence="2" id="KW-0378">Hydrolase</keyword>
<dbReference type="InterPro" id="IPR029069">
    <property type="entry name" value="HotDog_dom_sf"/>
</dbReference>
<protein>
    <recommendedName>
        <fullName evidence="3">Thioesterase domain-containing protein</fullName>
    </recommendedName>
</protein>
<dbReference type="PANTHER" id="PTHR21660:SF1">
    <property type="entry name" value="ACYL-COENZYME A THIOESTERASE 13"/>
    <property type="match status" value="1"/>
</dbReference>
<evidence type="ECO:0000256" key="1">
    <source>
        <dbReference type="ARBA" id="ARBA00008324"/>
    </source>
</evidence>
<gene>
    <name evidence="4" type="ORF">METZ01_LOCUS191042</name>
</gene>